<organism evidence="2 3">
    <name type="scientific">Serratia phage vB_Sru_IME250</name>
    <dbReference type="NCBI Taxonomy" id="1852640"/>
    <lineage>
        <taxon>Viruses</taxon>
        <taxon>Duplodnaviria</taxon>
        <taxon>Heunggongvirae</taxon>
        <taxon>Uroviricota</taxon>
        <taxon>Caudoviricetes</taxon>
        <taxon>Pantevenvirales</taxon>
        <taxon>Ackermannviridae</taxon>
        <taxon>Taipeivirus</taxon>
        <taxon>Taipeivirus IME250</taxon>
    </lineage>
</organism>
<dbReference type="Proteomes" id="UP000230444">
    <property type="component" value="Segment"/>
</dbReference>
<keyword evidence="4" id="KW-1185">Reference proteome</keyword>
<reference evidence="2 3" key="1">
    <citation type="submission" date="2016-11" db="EMBL/GenBank/DDBJ databases">
        <title>Complete genome of the first virulent bacteriophage infecting the opportunist pathogen Serratia rubidaea.</title>
        <authorList>
            <person name="Xing S."/>
            <person name="Ma T."/>
            <person name="Zhang X."/>
            <person name="Huang Y."/>
            <person name="Mi Z."/>
            <person name="Sun Q."/>
            <person name="An X."/>
            <person name="Fan H."/>
            <person name="Wu S."/>
            <person name="Lin W."/>
            <person name="Tong Y."/>
        </authorList>
    </citation>
    <scope>NUCLEOTIDE SEQUENCE [LARGE SCALE GENOMIC DNA]</scope>
</reference>
<dbReference type="EMBL" id="KY073123">
    <property type="protein sequence ID" value="APD20147.1"/>
    <property type="molecule type" value="Genomic_DNA"/>
</dbReference>
<sequence length="99" mass="11106">MNNTPTTKTPLAIDPRFIIEAKANQMGAYAYSLYIGETYVLCLGIDGEKNERGVRERYIPKNADEDATRFAKHILDRIAAGKPYKNGERGWATDLLNKA</sequence>
<reference evidence="1 4" key="2">
    <citation type="journal article" date="2017" name="Arch. Virol.">
        <title>First complete genome sequence of a virulent bacteriophage infecting the opportunistic pathogen Serratia rubidaea.</title>
        <authorList>
            <person name="Xing S."/>
            <person name="Ma T."/>
            <person name="Zhang X."/>
            <person name="Huang Y."/>
            <person name="Mi Z."/>
            <person name="Sun Q."/>
            <person name="An X."/>
            <person name="Fan H."/>
            <person name="Wu S."/>
            <person name="Wei L."/>
            <person name="Tong Y."/>
        </authorList>
    </citation>
    <scope>NUCLEOTIDE SEQUENCE [LARGE SCALE GENOMIC DNA]</scope>
</reference>
<dbReference type="Proteomes" id="UP000231470">
    <property type="component" value="Segment"/>
</dbReference>
<dbReference type="GeneID" id="40092521"/>
<proteinExistence type="predicted"/>
<dbReference type="RefSeq" id="YP_009616040.1">
    <property type="nucleotide sequence ID" value="NC_042047.1"/>
</dbReference>
<dbReference type="KEGG" id="vg:40092521"/>
<evidence type="ECO:0000313" key="1">
    <source>
        <dbReference type="EMBL" id="ANM47239.1"/>
    </source>
</evidence>
<accession>A0A1J0MG19</accession>
<evidence type="ECO:0000313" key="2">
    <source>
        <dbReference type="EMBL" id="APD20147.1"/>
    </source>
</evidence>
<evidence type="ECO:0000313" key="3">
    <source>
        <dbReference type="Proteomes" id="UP000230444"/>
    </source>
</evidence>
<name>A0A1J0MG19_9CAUD</name>
<evidence type="ECO:0000313" key="4">
    <source>
        <dbReference type="Proteomes" id="UP000231470"/>
    </source>
</evidence>
<protein>
    <submittedName>
        <fullName evidence="2">Uncharacterized protein</fullName>
    </submittedName>
</protein>
<dbReference type="EMBL" id="KX147096">
    <property type="protein sequence ID" value="ANM47239.1"/>
    <property type="molecule type" value="Genomic_DNA"/>
</dbReference>